<sequence>MSGIRTPRSHFEIGNSAVRRRCQKMTESEAYWGPGTNWYGDEAWGQPAWGQSAWGQSLTSGQTPVWDESAGPPASPVSANVAVPPTPPTPITWADLERRTRNPDVAEIRAAWECFFHAGQEPRVSRSPPESRRQPDDSYSILLYMYMYLCREFFENKQSHRDIDLDDTPEQYFHAPRATGAGYPSLASGTPVEEKNGPDKPPLIYCANGRTYSQRLTRAVPTTPKKNVPDTPTSPYVAEYFPSSSPQKSGPAAPPLRQNQWKRWMNDVIPKLIPVFLALWHKTESLRNIDGLELPALKPCGCKKRKLDVAVVRWSGLEHIHIEVCACQTAAEQLLTAGLFPCSPQRPSLAVDVGILEFVKLLFLNLPPNNTAFCNTLEGFLASRGFKLTTKDTLRVRFGNALEWYTTLRNRVATEIDKLMDAARHILRGEELDNDPEPPVSDASTSQPSAAASGEPVGATPGPSTRATRHATGEKRRRPHASDDDNSDDESPPDAPNPFPEPPPRTRPSDYLLSRCPACFGGLEHDPSQKVDIDVCLDACFNLKCRRKKGGRDPPRTHPGTHFVPEETAEKMDEHVDGVRPAKNSQAKQARVEDEADGFEGDMKVPRSVLDESESSFKAADEKREKASTQFFDDTGIMALLCRHDRVLWLVNMRTPGEKQYYALALLETLFQHLPSNIRVGVLYDIACQLHRSCTKFGFLGRYLHRILFAVSVFHAFAHRWACQLIYHPLKCRGFGFTNGEGCERFWHSISKLIPYLRVAGYHHRLHTIDSQVEHADKASLRRLGAWLVRRTVHCEDKLQEATKELAACGVAETVLREEWEKQVKAQTKPAERRSKTRGSAAVEEVILLHKRVDALFQKMTVLHDALADTQSTAHVLLYAQTHADAARNAWQKKQQRLRKLEQQLGVTDKTVLEKLRHSDYYAARMDAKVLKDRVRQRLRERKFELDLIERSFRWTRSENQKNEHAAAAIKRREPTINNNVRDYNKLCAEISTLIQGKRAPAGAVAPTPIPVKGIFQLDVDDAIWQDLGLDDDTTPARWLVDANVHAGIRAMLQKDRCEEEAPRLQRERRHMQMWFATEWAAVKHAIELSHGAVHYQFELKRKELLQLCVVWRKSLDALPPAGDLPAWGPTKEEIEDCEIEGVTASYEDGEDEDNERSSESDDETSSEDEDEDEEDEDLLYVIEAVERADIHRRRDTEEAEWATNDEDIFM</sequence>
<dbReference type="InterPro" id="IPR041457">
    <property type="entry name" value="CxC2_KDZ-assoc"/>
</dbReference>
<evidence type="ECO:0000259" key="2">
    <source>
        <dbReference type="Pfam" id="PF18803"/>
    </source>
</evidence>
<accession>A0A8H7CQP5</accession>
<feature type="domain" description="CxC2-like cysteine cluster KDZ transposase-associated" evidence="2">
    <location>
        <begin position="299"/>
        <end position="378"/>
    </location>
</feature>
<feature type="region of interest" description="Disordered" evidence="1">
    <location>
        <begin position="50"/>
        <end position="89"/>
    </location>
</feature>
<dbReference type="InterPro" id="IPR040521">
    <property type="entry name" value="KDZ"/>
</dbReference>
<evidence type="ECO:0000313" key="4">
    <source>
        <dbReference type="Proteomes" id="UP000623467"/>
    </source>
</evidence>
<name>A0A8H7CQP5_9AGAR</name>
<reference evidence="3" key="1">
    <citation type="submission" date="2020-05" db="EMBL/GenBank/DDBJ databases">
        <title>Mycena genomes resolve the evolution of fungal bioluminescence.</title>
        <authorList>
            <person name="Tsai I.J."/>
        </authorList>
    </citation>
    <scope>NUCLEOTIDE SEQUENCE</scope>
    <source>
        <strain evidence="3">160909Yilan</strain>
    </source>
</reference>
<protein>
    <recommendedName>
        <fullName evidence="2">CxC2-like cysteine cluster KDZ transposase-associated domain-containing protein</fullName>
    </recommendedName>
</protein>
<feature type="region of interest" description="Disordered" evidence="1">
    <location>
        <begin position="430"/>
        <end position="509"/>
    </location>
</feature>
<dbReference type="Pfam" id="PF18803">
    <property type="entry name" value="CxC2"/>
    <property type="match status" value="1"/>
</dbReference>
<dbReference type="Pfam" id="PF18758">
    <property type="entry name" value="KDZ"/>
    <property type="match status" value="1"/>
</dbReference>
<organism evidence="3 4">
    <name type="scientific">Mycena sanguinolenta</name>
    <dbReference type="NCBI Taxonomy" id="230812"/>
    <lineage>
        <taxon>Eukaryota</taxon>
        <taxon>Fungi</taxon>
        <taxon>Dikarya</taxon>
        <taxon>Basidiomycota</taxon>
        <taxon>Agaricomycotina</taxon>
        <taxon>Agaricomycetes</taxon>
        <taxon>Agaricomycetidae</taxon>
        <taxon>Agaricales</taxon>
        <taxon>Marasmiineae</taxon>
        <taxon>Mycenaceae</taxon>
        <taxon>Mycena</taxon>
    </lineage>
</organism>
<feature type="compositionally biased region" description="Pro residues" evidence="1">
    <location>
        <begin position="493"/>
        <end position="506"/>
    </location>
</feature>
<evidence type="ECO:0000256" key="1">
    <source>
        <dbReference type="SAM" id="MobiDB-lite"/>
    </source>
</evidence>
<feature type="region of interest" description="Disordered" evidence="1">
    <location>
        <begin position="1142"/>
        <end position="1181"/>
    </location>
</feature>
<comment type="caution">
    <text evidence="3">The sequence shown here is derived from an EMBL/GenBank/DDBJ whole genome shotgun (WGS) entry which is preliminary data.</text>
</comment>
<gene>
    <name evidence="3" type="ORF">MSAN_01806700</name>
</gene>
<feature type="region of interest" description="Disordered" evidence="1">
    <location>
        <begin position="177"/>
        <end position="200"/>
    </location>
</feature>
<dbReference type="EMBL" id="JACAZH010000018">
    <property type="protein sequence ID" value="KAF7346689.1"/>
    <property type="molecule type" value="Genomic_DNA"/>
</dbReference>
<dbReference type="Proteomes" id="UP000623467">
    <property type="component" value="Unassembled WGS sequence"/>
</dbReference>
<dbReference type="PANTHER" id="PTHR33096:SF1">
    <property type="entry name" value="CXC1-LIKE CYSTEINE CLUSTER ASSOCIATED WITH KDZ TRANSPOSASES DOMAIN-CONTAINING PROTEIN"/>
    <property type="match status" value="1"/>
</dbReference>
<proteinExistence type="predicted"/>
<dbReference type="PANTHER" id="PTHR33096">
    <property type="entry name" value="CXC2 DOMAIN-CONTAINING PROTEIN"/>
    <property type="match status" value="1"/>
</dbReference>
<dbReference type="AlphaFoldDB" id="A0A8H7CQP5"/>
<feature type="compositionally biased region" description="Acidic residues" evidence="1">
    <location>
        <begin position="1148"/>
        <end position="1179"/>
    </location>
</feature>
<feature type="compositionally biased region" description="Polar residues" evidence="1">
    <location>
        <begin position="53"/>
        <end position="63"/>
    </location>
</feature>
<keyword evidence="4" id="KW-1185">Reference proteome</keyword>
<feature type="compositionally biased region" description="Low complexity" evidence="1">
    <location>
        <begin position="69"/>
        <end position="83"/>
    </location>
</feature>
<evidence type="ECO:0000313" key="3">
    <source>
        <dbReference type="EMBL" id="KAF7346689.1"/>
    </source>
</evidence>
<dbReference type="OrthoDB" id="3237105at2759"/>